<dbReference type="SUPFAM" id="SSF49785">
    <property type="entry name" value="Galactose-binding domain-like"/>
    <property type="match status" value="1"/>
</dbReference>
<dbReference type="InterPro" id="IPR001944">
    <property type="entry name" value="Glycoside_Hdrlase_35"/>
</dbReference>
<dbReference type="Proteomes" id="UP000632774">
    <property type="component" value="Unassembled WGS sequence"/>
</dbReference>
<dbReference type="EMBL" id="JADFFM010000001">
    <property type="protein sequence ID" value="MBE9665826.1"/>
    <property type="molecule type" value="Genomic_DNA"/>
</dbReference>
<dbReference type="InterPro" id="IPR048913">
    <property type="entry name" value="BetaGal_gal-bd"/>
</dbReference>
<evidence type="ECO:0000313" key="5">
    <source>
        <dbReference type="Proteomes" id="UP000632774"/>
    </source>
</evidence>
<reference evidence="4 5" key="1">
    <citation type="submission" date="2020-10" db="EMBL/GenBank/DDBJ databases">
        <title>Mucilaginibacter mali sp. nov., isolated from rhizosphere soil of apple orchard.</title>
        <authorList>
            <person name="Lee J.-S."/>
            <person name="Kim H.S."/>
            <person name="Kim J.-S."/>
        </authorList>
    </citation>
    <scope>NUCLEOTIDE SEQUENCE [LARGE SCALE GENOMIC DNA]</scope>
    <source>
        <strain evidence="4 5">KCTC 23157</strain>
    </source>
</reference>
<keyword evidence="5" id="KW-1185">Reference proteome</keyword>
<dbReference type="PANTHER" id="PTHR23421">
    <property type="entry name" value="BETA-GALACTOSIDASE RELATED"/>
    <property type="match status" value="1"/>
</dbReference>
<dbReference type="Gene3D" id="2.60.120.260">
    <property type="entry name" value="Galactose-binding domain-like"/>
    <property type="match status" value="1"/>
</dbReference>
<comment type="caution">
    <text evidence="4">The sequence shown here is derived from an EMBL/GenBank/DDBJ whole genome shotgun (WGS) entry which is preliminary data.</text>
</comment>
<dbReference type="RefSeq" id="WP_194105211.1">
    <property type="nucleotide sequence ID" value="NZ_JADFFM010000001.1"/>
</dbReference>
<proteinExistence type="predicted"/>
<evidence type="ECO:0000256" key="2">
    <source>
        <dbReference type="ARBA" id="ARBA00023295"/>
    </source>
</evidence>
<feature type="domain" description="Beta-galactosidase galactose-binding" evidence="3">
    <location>
        <begin position="25"/>
        <end position="69"/>
    </location>
</feature>
<organism evidence="4 5">
    <name type="scientific">Mucilaginibacter boryungensis</name>
    <dbReference type="NCBI Taxonomy" id="768480"/>
    <lineage>
        <taxon>Bacteria</taxon>
        <taxon>Pseudomonadati</taxon>
        <taxon>Bacteroidota</taxon>
        <taxon>Sphingobacteriia</taxon>
        <taxon>Sphingobacteriales</taxon>
        <taxon>Sphingobacteriaceae</taxon>
        <taxon>Mucilaginibacter</taxon>
    </lineage>
</organism>
<dbReference type="InterPro" id="IPR008979">
    <property type="entry name" value="Galactose-bd-like_sf"/>
</dbReference>
<accession>A0ABR9XEM2</accession>
<evidence type="ECO:0000256" key="1">
    <source>
        <dbReference type="ARBA" id="ARBA00022801"/>
    </source>
</evidence>
<evidence type="ECO:0000259" key="3">
    <source>
        <dbReference type="Pfam" id="PF21467"/>
    </source>
</evidence>
<dbReference type="Pfam" id="PF21467">
    <property type="entry name" value="BetaGal_gal-bd"/>
    <property type="match status" value="1"/>
</dbReference>
<keyword evidence="2" id="KW-0326">Glycosidase</keyword>
<keyword evidence="1" id="KW-0378">Hydrolase</keyword>
<evidence type="ECO:0000313" key="4">
    <source>
        <dbReference type="EMBL" id="MBE9665826.1"/>
    </source>
</evidence>
<protein>
    <recommendedName>
        <fullName evidence="3">Beta-galactosidase galactose-binding domain-containing protein</fullName>
    </recommendedName>
</protein>
<sequence>MYSLPFSNVNKIVYSAKKAGDMPVVKKGTFNLSAVANTYLDMSHYGKGVVWVNGHNLGRYWSVGPQQTL</sequence>
<name>A0ABR9XEM2_9SPHI</name>
<gene>
    <name evidence="4" type="ORF">IRJ18_05590</name>
</gene>